<feature type="domain" description="Poly(A) RNA polymerase mitochondrial-like central palm" evidence="2">
    <location>
        <begin position="202"/>
        <end position="250"/>
    </location>
</feature>
<protein>
    <recommendedName>
        <fullName evidence="6">RRM domain-containing protein</fullName>
    </recommendedName>
</protein>
<dbReference type="SUPFAM" id="SSF54928">
    <property type="entry name" value="RNA-binding domain, RBD"/>
    <property type="match status" value="1"/>
</dbReference>
<evidence type="ECO:0008006" key="6">
    <source>
        <dbReference type="Google" id="ProtNLM"/>
    </source>
</evidence>
<dbReference type="GO" id="GO:0003676">
    <property type="term" value="F:nucleic acid binding"/>
    <property type="evidence" value="ECO:0007669"/>
    <property type="project" value="InterPro"/>
</dbReference>
<dbReference type="Proteomes" id="UP000663828">
    <property type="component" value="Unassembled WGS sequence"/>
</dbReference>
<dbReference type="Pfam" id="PF22600">
    <property type="entry name" value="MTPAP-like_central"/>
    <property type="match status" value="1"/>
</dbReference>
<dbReference type="EMBL" id="CAJNOJ010000099">
    <property type="protein sequence ID" value="CAF1107107.1"/>
    <property type="molecule type" value="Genomic_DNA"/>
</dbReference>
<comment type="caution">
    <text evidence="4">The sequence shown here is derived from an EMBL/GenBank/DDBJ whole genome shotgun (WGS) entry which is preliminary data.</text>
</comment>
<name>A0A814TB43_ADIRI</name>
<dbReference type="Pfam" id="PF17797">
    <property type="entry name" value="RL"/>
    <property type="match status" value="1"/>
</dbReference>
<dbReference type="AlphaFoldDB" id="A0A814TB43"/>
<accession>A0A814TB43</accession>
<dbReference type="OrthoDB" id="434989at2759"/>
<evidence type="ECO:0000259" key="1">
    <source>
        <dbReference type="Pfam" id="PF17797"/>
    </source>
</evidence>
<dbReference type="Gene3D" id="3.30.460.10">
    <property type="entry name" value="Beta Polymerase, domain 2"/>
    <property type="match status" value="1"/>
</dbReference>
<dbReference type="InterPro" id="IPR012677">
    <property type="entry name" value="Nucleotide-bd_a/b_plait_sf"/>
</dbReference>
<dbReference type="InterPro" id="IPR043519">
    <property type="entry name" value="NT_sf"/>
</dbReference>
<evidence type="ECO:0000259" key="2">
    <source>
        <dbReference type="Pfam" id="PF22600"/>
    </source>
</evidence>
<feature type="domain" description="RL" evidence="1">
    <location>
        <begin position="56"/>
        <end position="126"/>
    </location>
</feature>
<evidence type="ECO:0000313" key="4">
    <source>
        <dbReference type="EMBL" id="CAF1159270.1"/>
    </source>
</evidence>
<keyword evidence="5" id="KW-1185">Reference proteome</keyword>
<dbReference type="InterPro" id="IPR054708">
    <property type="entry name" value="MTPAP-like_central"/>
</dbReference>
<dbReference type="Gene3D" id="3.30.70.330">
    <property type="match status" value="1"/>
</dbReference>
<evidence type="ECO:0000313" key="3">
    <source>
        <dbReference type="EMBL" id="CAF1107107.1"/>
    </source>
</evidence>
<gene>
    <name evidence="3" type="ORF">EDS130_LOCUS20301</name>
    <name evidence="4" type="ORF">XAT740_LOCUS21390</name>
</gene>
<organism evidence="4 5">
    <name type="scientific">Adineta ricciae</name>
    <name type="common">Rotifer</name>
    <dbReference type="NCBI Taxonomy" id="249248"/>
    <lineage>
        <taxon>Eukaryota</taxon>
        <taxon>Metazoa</taxon>
        <taxon>Spiralia</taxon>
        <taxon>Gnathifera</taxon>
        <taxon>Rotifera</taxon>
        <taxon>Eurotatoria</taxon>
        <taxon>Bdelloidea</taxon>
        <taxon>Adinetida</taxon>
        <taxon>Adinetidae</taxon>
        <taxon>Adineta</taxon>
    </lineage>
</organism>
<proteinExistence type="predicted"/>
<dbReference type="Proteomes" id="UP000663852">
    <property type="component" value="Unassembled WGS sequence"/>
</dbReference>
<evidence type="ECO:0000313" key="5">
    <source>
        <dbReference type="Proteomes" id="UP000663828"/>
    </source>
</evidence>
<dbReference type="EMBL" id="CAJNOR010001535">
    <property type="protein sequence ID" value="CAF1159270.1"/>
    <property type="molecule type" value="Genomic_DNA"/>
</dbReference>
<reference evidence="4" key="1">
    <citation type="submission" date="2021-02" db="EMBL/GenBank/DDBJ databases">
        <authorList>
            <person name="Nowell W R."/>
        </authorList>
    </citation>
    <scope>NUCLEOTIDE SEQUENCE</scope>
</reference>
<sequence>MLPLISFYQSSSVSLRFLSTQSYYTSIIQRYSSSIRPPRPLFLPSAKKDLHNVIQTFNSLIDFRREQAQRTVFIHLGRSHSESELYKLCSRVGQISNMTLYSANKKECALLEFSNDQSVNKLLNITSHSTNENRLPCASRNLYFASQLTGSRLKHHSFGREVQQPDDSVLDTALADIRNVKGRKCFVWGKQCDQFFLEAFGSIFVDTVCLPFGSSITKFGKSRCDLDMLLTFEDFREKNIRILRMVFLNYERSDLQQIESDGKIQQLRFLTKRSYLNDRYPTA</sequence>
<dbReference type="InterPro" id="IPR035979">
    <property type="entry name" value="RBD_domain_sf"/>
</dbReference>
<dbReference type="InterPro" id="IPR041252">
    <property type="entry name" value="RL"/>
</dbReference>